<dbReference type="AlphaFoldDB" id="A0A9N9GXS7"/>
<proteinExistence type="inferred from homology"/>
<keyword evidence="5" id="KW-0464">Manganese</keyword>
<gene>
    <name evidence="8" type="ORF">CPELLU_LOCUS8926</name>
</gene>
<sequence>MSVEQVTIENSNHHASDGTWTPSTWRTKKINQNVTYEDKESLQKVVEKLNHVPPLVTPTEINKLRHQLEQVALNKAFLLQGGDCAELFDYCSQEPIESKLKVLLQMSLVLIWGSRIPVIRIARMCGQYAKPRSNEMEMYEGKEIHSFRGDIINGYEPTDRQPDPDRLLKGTRQEYQTIVDRLTDTLDFMKTIGADSPFTNTLNSIDLFMSHEGLILEYEQCMTRLLKDPETGSQKWYNVGAHFLWVGDRTRQLDEAHIEYFRGIRNPIGVKVGPTMQPEELKKLLNIVNPDKEIGRELSKVIHTHKNNASKLNGVHFELTGEGVTECIGGSMELSQVDLEQNYKTYCDPRLNYEQSLDVAFLIAKYCEKERNESLPAL</sequence>
<comment type="cofactor">
    <cofactor evidence="5">
        <name>Mn(2+)</name>
        <dbReference type="ChEBI" id="CHEBI:29035"/>
    </cofactor>
    <cofactor evidence="5">
        <name>Co(2+)</name>
        <dbReference type="ChEBI" id="CHEBI:48828"/>
    </cofactor>
    <cofactor evidence="5">
        <name>Cd(2+)</name>
        <dbReference type="ChEBI" id="CHEBI:48775"/>
    </cofactor>
    <text evidence="5">Binds 1 divalent cation per subunit. The enzyme is active with manganese, cobalt or cadmium ions.</text>
</comment>
<reference evidence="8" key="1">
    <citation type="submission" date="2021-06" db="EMBL/GenBank/DDBJ databases">
        <authorList>
            <person name="Kallberg Y."/>
            <person name="Tangrot J."/>
            <person name="Rosling A."/>
        </authorList>
    </citation>
    <scope>NUCLEOTIDE SEQUENCE</scope>
    <source>
        <strain evidence="8">FL966</strain>
    </source>
</reference>
<feature type="binding site" evidence="5">
    <location>
        <position position="84"/>
    </location>
    <ligand>
        <name>Mn(2+)</name>
        <dbReference type="ChEBI" id="CHEBI:29035"/>
    </ligand>
</feature>
<evidence type="ECO:0000256" key="4">
    <source>
        <dbReference type="ARBA" id="ARBA00047508"/>
    </source>
</evidence>
<dbReference type="GO" id="GO:0003849">
    <property type="term" value="F:3-deoxy-7-phosphoheptulonate synthase activity"/>
    <property type="evidence" value="ECO:0007669"/>
    <property type="project" value="UniProtKB-EC"/>
</dbReference>
<keyword evidence="5" id="KW-0170">Cobalt</keyword>
<keyword evidence="6" id="KW-0028">Amino-acid biosynthesis</keyword>
<evidence type="ECO:0000313" key="9">
    <source>
        <dbReference type="Proteomes" id="UP000789759"/>
    </source>
</evidence>
<dbReference type="GO" id="GO:0008652">
    <property type="term" value="P:amino acid biosynthetic process"/>
    <property type="evidence" value="ECO:0007669"/>
    <property type="project" value="UniProtKB-KW"/>
</dbReference>
<feature type="region of interest" description="Disordered" evidence="7">
    <location>
        <begin position="1"/>
        <end position="20"/>
    </location>
</feature>
<dbReference type="EMBL" id="CAJVQA010006552">
    <property type="protein sequence ID" value="CAG8642495.1"/>
    <property type="molecule type" value="Genomic_DNA"/>
</dbReference>
<dbReference type="Gene3D" id="3.20.20.70">
    <property type="entry name" value="Aldolase class I"/>
    <property type="match status" value="2"/>
</dbReference>
<dbReference type="InterPro" id="IPR002480">
    <property type="entry name" value="DAHP_synth_2"/>
</dbReference>
<name>A0A9N9GXS7_9GLOM</name>
<evidence type="ECO:0000256" key="3">
    <source>
        <dbReference type="ARBA" id="ARBA00022679"/>
    </source>
</evidence>
<comment type="caution">
    <text evidence="8">The sequence shown here is derived from an EMBL/GenBank/DDBJ whole genome shotgun (WGS) entry which is preliminary data.</text>
</comment>
<dbReference type="Pfam" id="PF01474">
    <property type="entry name" value="DAHP_synth_2"/>
    <property type="match status" value="2"/>
</dbReference>
<dbReference type="GO" id="GO:0009073">
    <property type="term" value="P:aromatic amino acid family biosynthetic process"/>
    <property type="evidence" value="ECO:0007669"/>
    <property type="project" value="UniProtKB-KW"/>
</dbReference>
<accession>A0A9N9GXS7</accession>
<protein>
    <recommendedName>
        <fullName evidence="6">Phospho-2-dehydro-3-deoxyheptonate aldolase</fullName>
        <ecNumber evidence="6">2.5.1.54</ecNumber>
    </recommendedName>
</protein>
<evidence type="ECO:0000256" key="5">
    <source>
        <dbReference type="PIRSR" id="PIRSR602480-1"/>
    </source>
</evidence>
<dbReference type="OrthoDB" id="2338at2759"/>
<dbReference type="PANTHER" id="PTHR21337">
    <property type="entry name" value="PHOSPHO-2-DEHYDRO-3-DEOXYHEPTONATE ALDOLASE 1, 2"/>
    <property type="match status" value="1"/>
</dbReference>
<dbReference type="PANTHER" id="PTHR21337:SF0">
    <property type="entry name" value="PHOSPHO-2-DEHYDRO-3-DEOXYHEPTONATE ALDOLASE"/>
    <property type="match status" value="1"/>
</dbReference>
<comment type="similarity">
    <text evidence="2 6">Belongs to the class-II DAHP synthase family.</text>
</comment>
<dbReference type="SUPFAM" id="SSF51569">
    <property type="entry name" value="Aldolase"/>
    <property type="match status" value="1"/>
</dbReference>
<dbReference type="Proteomes" id="UP000789759">
    <property type="component" value="Unassembled WGS sequence"/>
</dbReference>
<feature type="binding site" evidence="5">
    <location>
        <position position="318"/>
    </location>
    <ligand>
        <name>Mn(2+)</name>
        <dbReference type="ChEBI" id="CHEBI:29035"/>
    </ligand>
</feature>
<feature type="binding site" evidence="5">
    <location>
        <position position="348"/>
    </location>
    <ligand>
        <name>Mn(2+)</name>
        <dbReference type="ChEBI" id="CHEBI:29035"/>
    </ligand>
</feature>
<organism evidence="8 9">
    <name type="scientific">Cetraspora pellucida</name>
    <dbReference type="NCBI Taxonomy" id="1433469"/>
    <lineage>
        <taxon>Eukaryota</taxon>
        <taxon>Fungi</taxon>
        <taxon>Fungi incertae sedis</taxon>
        <taxon>Mucoromycota</taxon>
        <taxon>Glomeromycotina</taxon>
        <taxon>Glomeromycetes</taxon>
        <taxon>Diversisporales</taxon>
        <taxon>Gigasporaceae</taxon>
        <taxon>Cetraspora</taxon>
    </lineage>
</organism>
<feature type="compositionally biased region" description="Polar residues" evidence="7">
    <location>
        <begin position="1"/>
        <end position="10"/>
    </location>
</feature>
<keyword evidence="9" id="KW-1185">Reference proteome</keyword>
<dbReference type="EC" id="2.5.1.54" evidence="6"/>
<evidence type="ECO:0000256" key="6">
    <source>
        <dbReference type="RuleBase" id="RU363071"/>
    </source>
</evidence>
<evidence type="ECO:0000256" key="2">
    <source>
        <dbReference type="ARBA" id="ARBA00008911"/>
    </source>
</evidence>
<dbReference type="InterPro" id="IPR013785">
    <property type="entry name" value="Aldolase_TIM"/>
</dbReference>
<feature type="binding site" evidence="5">
    <location>
        <position position="271"/>
    </location>
    <ligand>
        <name>phosphoenolpyruvate</name>
        <dbReference type="ChEBI" id="CHEBI:58702"/>
    </ligand>
</feature>
<keyword evidence="3 6" id="KW-0808">Transferase</keyword>
<evidence type="ECO:0000256" key="1">
    <source>
        <dbReference type="ARBA" id="ARBA00004688"/>
    </source>
</evidence>
<keyword evidence="5" id="KW-0104">Cadmium</keyword>
<comment type="pathway">
    <text evidence="1 6">Metabolic intermediate biosynthesis; chorismate biosynthesis; chorismate from D-erythrose 4-phosphate and phosphoenolpyruvate: step 1/7.</text>
</comment>
<evidence type="ECO:0000313" key="8">
    <source>
        <dbReference type="EMBL" id="CAG8642495.1"/>
    </source>
</evidence>
<keyword evidence="6" id="KW-0057">Aromatic amino acid biosynthesis</keyword>
<evidence type="ECO:0000256" key="7">
    <source>
        <dbReference type="SAM" id="MobiDB-lite"/>
    </source>
</evidence>
<feature type="binding site" evidence="5">
    <location>
        <position position="123"/>
    </location>
    <ligand>
        <name>phosphoenolpyruvate</name>
        <dbReference type="ChEBI" id="CHEBI:58702"/>
    </ligand>
</feature>
<comment type="catalytic activity">
    <reaction evidence="4 6">
        <text>D-erythrose 4-phosphate + phosphoenolpyruvate + H2O = 7-phospho-2-dehydro-3-deoxy-D-arabino-heptonate + phosphate</text>
        <dbReference type="Rhea" id="RHEA:14717"/>
        <dbReference type="ChEBI" id="CHEBI:15377"/>
        <dbReference type="ChEBI" id="CHEBI:16897"/>
        <dbReference type="ChEBI" id="CHEBI:43474"/>
        <dbReference type="ChEBI" id="CHEBI:58394"/>
        <dbReference type="ChEBI" id="CHEBI:58702"/>
        <dbReference type="EC" id="2.5.1.54"/>
    </reaction>
</comment>